<organism evidence="2 3">
    <name type="scientific">Desulfofustis glycolicus DSM 9705</name>
    <dbReference type="NCBI Taxonomy" id="1121409"/>
    <lineage>
        <taxon>Bacteria</taxon>
        <taxon>Pseudomonadati</taxon>
        <taxon>Thermodesulfobacteriota</taxon>
        <taxon>Desulfobulbia</taxon>
        <taxon>Desulfobulbales</taxon>
        <taxon>Desulfocapsaceae</taxon>
        <taxon>Desulfofustis</taxon>
    </lineage>
</organism>
<accession>A0A1M5WQ49</accession>
<dbReference type="AlphaFoldDB" id="A0A1M5WQ49"/>
<dbReference type="EMBL" id="FQXS01000014">
    <property type="protein sequence ID" value="SHH89618.1"/>
    <property type="molecule type" value="Genomic_DNA"/>
</dbReference>
<evidence type="ECO:0000313" key="2">
    <source>
        <dbReference type="EMBL" id="SHH89618.1"/>
    </source>
</evidence>
<gene>
    <name evidence="2" type="ORF">SAMN02745124_02442</name>
</gene>
<reference evidence="2 3" key="1">
    <citation type="submission" date="2016-11" db="EMBL/GenBank/DDBJ databases">
        <authorList>
            <person name="Jaros S."/>
            <person name="Januszkiewicz K."/>
            <person name="Wedrychowicz H."/>
        </authorList>
    </citation>
    <scope>NUCLEOTIDE SEQUENCE [LARGE SCALE GENOMIC DNA]</scope>
    <source>
        <strain evidence="2 3">DSM 9705</strain>
    </source>
</reference>
<dbReference type="InterPro" id="IPR025959">
    <property type="entry name" value="Winged_HTH_dom"/>
</dbReference>
<protein>
    <submittedName>
        <fullName evidence="2">Transposase</fullName>
    </submittedName>
</protein>
<dbReference type="OrthoDB" id="5296970at2"/>
<sequence>MARPAQISDEMVQKAQELVRQAKTARDLWAGLSVLIPKQCEATNRTTSAILGVSVATVVRMQREIRNQASGTAQVKKSWGGRRRQLLSPEEEKAFLDPWVRAAESGGVLVVPPIKAALEEKLGRSVPASTVYRLLARHSWRKVPPDTCHPKRDTEEQDAFKKTSRRYWWKQ</sequence>
<proteinExistence type="predicted"/>
<keyword evidence="3" id="KW-1185">Reference proteome</keyword>
<evidence type="ECO:0000313" key="3">
    <source>
        <dbReference type="Proteomes" id="UP000184139"/>
    </source>
</evidence>
<dbReference type="RefSeq" id="WP_073376398.1">
    <property type="nucleotide sequence ID" value="NZ_FQXS01000014.1"/>
</dbReference>
<dbReference type="Proteomes" id="UP000184139">
    <property type="component" value="Unassembled WGS sequence"/>
</dbReference>
<name>A0A1M5WQ49_9BACT</name>
<dbReference type="Pfam" id="PF13592">
    <property type="entry name" value="HTH_33"/>
    <property type="match status" value="1"/>
</dbReference>
<feature type="domain" description="Winged helix-turn helix" evidence="1">
    <location>
        <begin position="112"/>
        <end position="164"/>
    </location>
</feature>
<evidence type="ECO:0000259" key="1">
    <source>
        <dbReference type="Pfam" id="PF13592"/>
    </source>
</evidence>